<feature type="domain" description="TOG" evidence="5">
    <location>
        <begin position="702"/>
        <end position="938"/>
    </location>
</feature>
<feature type="compositionally biased region" description="Low complexity" evidence="4">
    <location>
        <begin position="1707"/>
        <end position="1722"/>
    </location>
</feature>
<feature type="region of interest" description="Disordered" evidence="4">
    <location>
        <begin position="943"/>
        <end position="963"/>
    </location>
</feature>
<reference evidence="6 7" key="1">
    <citation type="submission" date="2018-03" db="EMBL/GenBank/DDBJ databases">
        <authorList>
            <person name="Fogelqvist J."/>
        </authorList>
    </citation>
    <scope>NUCLEOTIDE SEQUENCE [LARGE SCALE GENOMIC DNA]</scope>
</reference>
<feature type="compositionally biased region" description="Low complexity" evidence="4">
    <location>
        <begin position="664"/>
        <end position="677"/>
    </location>
</feature>
<comment type="subcellular location">
    <subcellularLocation>
        <location evidence="1">Cytoplasm</location>
        <location evidence="1">Cytoskeleton</location>
    </subcellularLocation>
</comment>
<feature type="compositionally biased region" description="Low complexity" evidence="4">
    <location>
        <begin position="952"/>
        <end position="963"/>
    </location>
</feature>
<feature type="region of interest" description="Disordered" evidence="4">
    <location>
        <begin position="1659"/>
        <end position="1678"/>
    </location>
</feature>
<dbReference type="Proteomes" id="UP000290189">
    <property type="component" value="Unassembled WGS sequence"/>
</dbReference>
<feature type="compositionally biased region" description="Polar residues" evidence="4">
    <location>
        <begin position="1691"/>
        <end position="1700"/>
    </location>
</feature>
<feature type="domain" description="TOG" evidence="5">
    <location>
        <begin position="304"/>
        <end position="548"/>
    </location>
</feature>
<feature type="region of interest" description="Disordered" evidence="4">
    <location>
        <begin position="1235"/>
        <end position="1288"/>
    </location>
</feature>
<evidence type="ECO:0000313" key="7">
    <source>
        <dbReference type="Proteomes" id="UP000290189"/>
    </source>
</evidence>
<protein>
    <recommendedName>
        <fullName evidence="5">TOG domain-containing protein</fullName>
    </recommendedName>
</protein>
<evidence type="ECO:0000256" key="2">
    <source>
        <dbReference type="ARBA" id="ARBA00022490"/>
    </source>
</evidence>
<feature type="region of interest" description="Disordered" evidence="4">
    <location>
        <begin position="1620"/>
        <end position="1639"/>
    </location>
</feature>
<feature type="compositionally biased region" description="Basic residues" evidence="4">
    <location>
        <begin position="625"/>
        <end position="639"/>
    </location>
</feature>
<accession>A0A3P3Y3W4</accession>
<geneLocation type="mitochondrion" evidence="6"/>
<sequence length="1799" mass="193161">MAAADDTTPGITEENGGEEGRPVAFTPIKHDDGWRRTTAWVAPPEYPPGFVPVDEDPAAIVPLGKRLISKQWKERTIAYTELGNQVSGATANDLHTLTEYIELLPKMAGDINACAKAKGLLTCQAFVDRVTIPGELAGTLAKTVVSDAFKGNPRMLSDATEIIMKLIERGHGNVVFDELLAGLENKLPKITTACVQSILTAVEEFGCKAVPVRAIDDRVPSMLNHLNETCRATAMKLCSAMYTYRGVEFRDAIGRMEIRSAQEKDLNALFDSITVKSHTPARTVRRADGSIPQPSGLSISAPNTDRSVLDIMVKLPSSWIDEMRSDKWKDRKAAIDTLVSITSSRGQMKWSHEVADVVDAVRTQLSDNNIMVAGQAIAAFSNLAAGLPSAQFLPLALPMFPQVIQALKEKKHMVIGPALSFLDTFTDKTLGHDLSPVLDDLVAGLGHKTPKVAADLLQWLSSALPKLAPSCIKKNFIAALGTAISNNLDHSAGDVRANALGALAALLAVSGESDPFFSRFLPEFESRDSTRCRKIRDLAVEIASSIPARDPAPRAGDSQTKRTPKRNSAPAVVEQRDTDDKGSDFAASSPTRGQGPKAMVFEIGTTPPKQPASRPMAFEIDATTPKKHASRPKLPKRLQRSPPLPALRSKPPVDETPALPPSSVPGEPSSSPAVESGNSGSSATSVHRTVNPVPVNDTALPALAFEEASALLAEKMTPEVVVQLSSKNWKERVAAMEFINSHIDEEGFGVTDLCQPLLYTINKTPGWKEVNFQVNALMFEMVAKLASVSTAFSTRLASPPLVALLNKLGDPKLNATALDCCLALCEALGPAAIVPMILSKSASVKNPKALQGVVTALRTILIDFGASTMALKGIVDASKTWLAHSSAGVRTETTSLLLEMYKQVGSPPMRSAILDGLKPALAKVIEADIDTITPGSGILTPTRFKRGTLPDSSSSKAKNSKGNSGFVLERADISSKITGKLLQQMDCDAWKERKAALDTVSSILEAAHHHIQPNAHLSELILPWVSASLHQDMFSVDFQKHVVAFDTISQAAPCAFASVRDLLLAWTSLRIAEDKTQVVVKALEFCSSTLSSCAGLDEYDANCIVPVLVEKLLGHNKAPLRTRARELLKLSADAWSPSLVGKFLFDGIMVSKNSRVKSSCMDELVALSVKNGGVDGVVPRKALQVVAEFVTSHDSSMRNAAISLLQRAYNDLGDSVFWSRLGSDLPDKVRKVMEKQFKRPPAAPQSPRIGRPKSSEGTSAVPAPTSLTSVARAADPPSKASIQHADDDDMFRLDLEEVGIAGTPRDTQGAAAERKAESSAPSDAVPTALRVPSTNRLQPHIFGDEPTSDDSAAVNKLINDLEFGLDMPIAKEVNKLVTLLLQQIRSAIGPRGNQRLLSPAIDALASILKAHGDCHDLALGVSIDTLQFFYEVVLSAMLDKRLEGPHSKSSIAMLNILVLKSLETTDRSRCFAALIRSLTDLWSHTVVVDRGLLCTLICRCVVKLIKTLDKTHERLKLQMLLGEVHDFLERHPQSFWEARSDQIGVQKPWNTVFTLVVKLVELRGASILHDIVGVPKGALLREIINERLPAASKAPSAPVQGNDDTSLRAPVIEGVHRLSLSDGRSPAVPDTKGAFSRSSDRADLEPYLANVESRIRARSEPAAAENASGAQGGSTTSRVLSYQERFRLLRSRTQGSSSSEPRLAAGSPTKSISSIPSTSAPPGVDTSLAMLRNRVNLAPPAAVTNDAKENGSGAPSNIARSAPAPPDHKPAAPSSLPPSTTTPSLSTLRARIEELKRKT</sequence>
<feature type="region of interest" description="Disordered" evidence="4">
    <location>
        <begin position="1740"/>
        <end position="1799"/>
    </location>
</feature>
<evidence type="ECO:0000256" key="4">
    <source>
        <dbReference type="SAM" id="MobiDB-lite"/>
    </source>
</evidence>
<keyword evidence="6" id="KW-0496">Mitochondrion</keyword>
<feature type="region of interest" description="Disordered" evidence="4">
    <location>
        <begin position="1691"/>
        <end position="1725"/>
    </location>
</feature>
<organism evidence="6 7">
    <name type="scientific">Plasmodiophora brassicae</name>
    <name type="common">Clubroot disease agent</name>
    <dbReference type="NCBI Taxonomy" id="37360"/>
    <lineage>
        <taxon>Eukaryota</taxon>
        <taxon>Sar</taxon>
        <taxon>Rhizaria</taxon>
        <taxon>Endomyxa</taxon>
        <taxon>Phytomyxea</taxon>
        <taxon>Plasmodiophorida</taxon>
        <taxon>Plasmodiophoridae</taxon>
        <taxon>Plasmodiophora</taxon>
    </lineage>
</organism>
<gene>
    <name evidence="6" type="ORF">PLBR_LOCUS2080</name>
</gene>
<feature type="domain" description="TOG" evidence="5">
    <location>
        <begin position="49"/>
        <end position="279"/>
    </location>
</feature>
<keyword evidence="2" id="KW-0963">Cytoplasm</keyword>
<feature type="region of interest" description="Disordered" evidence="4">
    <location>
        <begin position="545"/>
        <end position="693"/>
    </location>
</feature>
<dbReference type="PANTHER" id="PTHR12609">
    <property type="entry name" value="MICROTUBULE ASSOCIATED PROTEIN XMAP215"/>
    <property type="match status" value="1"/>
</dbReference>
<dbReference type="InterPro" id="IPR011989">
    <property type="entry name" value="ARM-like"/>
</dbReference>
<dbReference type="InterPro" id="IPR016024">
    <property type="entry name" value="ARM-type_fold"/>
</dbReference>
<feature type="region of interest" description="Disordered" evidence="4">
    <location>
        <begin position="1302"/>
        <end position="1332"/>
    </location>
</feature>
<dbReference type="InterPro" id="IPR048491">
    <property type="entry name" value="XMAP215_CLASP_TOG"/>
</dbReference>
<dbReference type="GO" id="GO:0030951">
    <property type="term" value="P:establishment or maintenance of microtubule cytoskeleton polarity"/>
    <property type="evidence" value="ECO:0007669"/>
    <property type="project" value="InterPro"/>
</dbReference>
<evidence type="ECO:0000313" key="6">
    <source>
        <dbReference type="EMBL" id="SPQ94865.1"/>
    </source>
</evidence>
<evidence type="ECO:0000256" key="3">
    <source>
        <dbReference type="ARBA" id="ARBA00023212"/>
    </source>
</evidence>
<evidence type="ECO:0000256" key="1">
    <source>
        <dbReference type="ARBA" id="ARBA00004245"/>
    </source>
</evidence>
<dbReference type="InterPro" id="IPR045110">
    <property type="entry name" value="XMAP215"/>
</dbReference>
<keyword evidence="3" id="KW-0206">Cytoskeleton</keyword>
<dbReference type="InterPro" id="IPR034085">
    <property type="entry name" value="TOG"/>
</dbReference>
<feature type="compositionally biased region" description="Basic and acidic residues" evidence="4">
    <location>
        <begin position="1790"/>
        <end position="1799"/>
    </location>
</feature>
<dbReference type="Pfam" id="PF21041">
    <property type="entry name" value="XMAP215_CLASP_TOG"/>
    <property type="match status" value="3"/>
</dbReference>
<feature type="compositionally biased region" description="Low complexity" evidence="4">
    <location>
        <begin position="1771"/>
        <end position="1788"/>
    </location>
</feature>
<dbReference type="GO" id="GO:0051010">
    <property type="term" value="F:microtubule plus-end binding"/>
    <property type="evidence" value="ECO:0007669"/>
    <property type="project" value="InterPro"/>
</dbReference>
<dbReference type="SUPFAM" id="SSF48371">
    <property type="entry name" value="ARM repeat"/>
    <property type="match status" value="2"/>
</dbReference>
<dbReference type="SMART" id="SM01349">
    <property type="entry name" value="TOG"/>
    <property type="match status" value="4"/>
</dbReference>
<feature type="region of interest" description="Disordered" evidence="4">
    <location>
        <begin position="1"/>
        <end position="26"/>
    </location>
</feature>
<dbReference type="GO" id="GO:0007051">
    <property type="term" value="P:spindle organization"/>
    <property type="evidence" value="ECO:0007669"/>
    <property type="project" value="InterPro"/>
</dbReference>
<feature type="compositionally biased region" description="Basic and acidic residues" evidence="4">
    <location>
        <begin position="574"/>
        <end position="583"/>
    </location>
</feature>
<name>A0A3P3Y3W4_PLABS</name>
<feature type="compositionally biased region" description="Polar residues" evidence="4">
    <location>
        <begin position="678"/>
        <end position="688"/>
    </location>
</feature>
<dbReference type="GO" id="GO:0046785">
    <property type="term" value="P:microtubule polymerization"/>
    <property type="evidence" value="ECO:0007669"/>
    <property type="project" value="InterPro"/>
</dbReference>
<dbReference type="GO" id="GO:0061863">
    <property type="term" value="F:microtubule plus end polymerase"/>
    <property type="evidence" value="ECO:0007669"/>
    <property type="project" value="InterPro"/>
</dbReference>
<dbReference type="GO" id="GO:0005856">
    <property type="term" value="C:cytoskeleton"/>
    <property type="evidence" value="ECO:0007669"/>
    <property type="project" value="UniProtKB-SubCell"/>
</dbReference>
<feature type="domain" description="TOG" evidence="5">
    <location>
        <begin position="966"/>
        <end position="1246"/>
    </location>
</feature>
<evidence type="ECO:0000259" key="5">
    <source>
        <dbReference type="SMART" id="SM01349"/>
    </source>
</evidence>
<proteinExistence type="predicted"/>
<dbReference type="EMBL" id="OVEO01000003">
    <property type="protein sequence ID" value="SPQ94865.1"/>
    <property type="molecule type" value="Genomic_DNA"/>
</dbReference>
<dbReference type="Gene3D" id="1.25.10.10">
    <property type="entry name" value="Leucine-rich Repeat Variant"/>
    <property type="match status" value="4"/>
</dbReference>